<dbReference type="AlphaFoldDB" id="A0AAW0SPX7"/>
<evidence type="ECO:0000256" key="7">
    <source>
        <dbReference type="ARBA" id="ARBA00023065"/>
    </source>
</evidence>
<keyword evidence="11" id="KW-1071">Ligand-gated ion channel</keyword>
<evidence type="ECO:0000256" key="3">
    <source>
        <dbReference type="ARBA" id="ARBA00022448"/>
    </source>
</evidence>
<keyword evidence="6 13" id="KW-1133">Transmembrane helix</keyword>
<dbReference type="InterPro" id="IPR052192">
    <property type="entry name" value="Insect_Ionotropic_Sensory_Rcpt"/>
</dbReference>
<evidence type="ECO:0000256" key="5">
    <source>
        <dbReference type="ARBA" id="ARBA00022692"/>
    </source>
</evidence>
<evidence type="ECO:0000256" key="12">
    <source>
        <dbReference type="ARBA" id="ARBA00023303"/>
    </source>
</evidence>
<proteinExistence type="inferred from homology"/>
<name>A0AAW0SPX7_SCYPA</name>
<keyword evidence="17" id="KW-1185">Reference proteome</keyword>
<dbReference type="Pfam" id="PF10613">
    <property type="entry name" value="Lig_chan-Glu_bd"/>
    <property type="match status" value="1"/>
</dbReference>
<evidence type="ECO:0000256" key="8">
    <source>
        <dbReference type="ARBA" id="ARBA00023136"/>
    </source>
</evidence>
<gene>
    <name evidence="16" type="ORF">O3P69_013813</name>
</gene>
<keyword evidence="7" id="KW-0406">Ion transport</keyword>
<reference evidence="16 17" key="1">
    <citation type="submission" date="2023-03" db="EMBL/GenBank/DDBJ databases">
        <title>High-quality genome of Scylla paramamosain provides insights in environmental adaptation.</title>
        <authorList>
            <person name="Zhang L."/>
        </authorList>
    </citation>
    <scope>NUCLEOTIDE SEQUENCE [LARGE SCALE GENOMIC DNA]</scope>
    <source>
        <strain evidence="16">LZ_2023a</strain>
        <tissue evidence="16">Muscle</tissue>
    </source>
</reference>
<feature type="transmembrane region" description="Helical" evidence="13">
    <location>
        <begin position="458"/>
        <end position="476"/>
    </location>
</feature>
<keyword evidence="8 13" id="KW-0472">Membrane</keyword>
<dbReference type="EMBL" id="JARAKH010000047">
    <property type="protein sequence ID" value="KAK8377434.1"/>
    <property type="molecule type" value="Genomic_DNA"/>
</dbReference>
<keyword evidence="4" id="KW-1003">Cell membrane</keyword>
<dbReference type="GO" id="GO:0050906">
    <property type="term" value="P:detection of stimulus involved in sensory perception"/>
    <property type="evidence" value="ECO:0007669"/>
    <property type="project" value="UniProtKB-ARBA"/>
</dbReference>
<keyword evidence="9" id="KW-0675">Receptor</keyword>
<feature type="domain" description="Ionotropic glutamate receptor C-terminal" evidence="14">
    <location>
        <begin position="457"/>
        <end position="753"/>
    </location>
</feature>
<evidence type="ECO:0000256" key="10">
    <source>
        <dbReference type="ARBA" id="ARBA00023180"/>
    </source>
</evidence>
<evidence type="ECO:0000259" key="14">
    <source>
        <dbReference type="Pfam" id="PF00060"/>
    </source>
</evidence>
<dbReference type="Pfam" id="PF00060">
    <property type="entry name" value="Lig_chan"/>
    <property type="match status" value="1"/>
</dbReference>
<feature type="transmembrane region" description="Helical" evidence="13">
    <location>
        <begin position="532"/>
        <end position="552"/>
    </location>
</feature>
<comment type="caution">
    <text evidence="16">The sequence shown here is derived from an EMBL/GenBank/DDBJ whole genome shotgun (WGS) entry which is preliminary data.</text>
</comment>
<comment type="similarity">
    <text evidence="2">Belongs to the glutamate-gated ion channel (TC 1.A.10.1) family.</text>
</comment>
<organism evidence="16 17">
    <name type="scientific">Scylla paramamosain</name>
    <name type="common">Mud crab</name>
    <dbReference type="NCBI Taxonomy" id="85552"/>
    <lineage>
        <taxon>Eukaryota</taxon>
        <taxon>Metazoa</taxon>
        <taxon>Ecdysozoa</taxon>
        <taxon>Arthropoda</taxon>
        <taxon>Crustacea</taxon>
        <taxon>Multicrustacea</taxon>
        <taxon>Malacostraca</taxon>
        <taxon>Eumalacostraca</taxon>
        <taxon>Eucarida</taxon>
        <taxon>Decapoda</taxon>
        <taxon>Pleocyemata</taxon>
        <taxon>Brachyura</taxon>
        <taxon>Eubrachyura</taxon>
        <taxon>Portunoidea</taxon>
        <taxon>Portunidae</taxon>
        <taxon>Portuninae</taxon>
        <taxon>Scylla</taxon>
    </lineage>
</organism>
<comment type="subcellular location">
    <subcellularLocation>
        <location evidence="1">Cell membrane</location>
        <topology evidence="1">Multi-pass membrane protein</topology>
    </subcellularLocation>
</comment>
<evidence type="ECO:0000259" key="15">
    <source>
        <dbReference type="Pfam" id="PF10613"/>
    </source>
</evidence>
<dbReference type="PANTHER" id="PTHR42643">
    <property type="entry name" value="IONOTROPIC RECEPTOR 20A-RELATED"/>
    <property type="match status" value="1"/>
</dbReference>
<evidence type="ECO:0000256" key="9">
    <source>
        <dbReference type="ARBA" id="ARBA00023170"/>
    </source>
</evidence>
<dbReference type="InterPro" id="IPR019594">
    <property type="entry name" value="Glu/Gly-bd"/>
</dbReference>
<dbReference type="Proteomes" id="UP001487740">
    <property type="component" value="Unassembled WGS sequence"/>
</dbReference>
<keyword evidence="10" id="KW-0325">Glycoprotein</keyword>
<evidence type="ECO:0000256" key="1">
    <source>
        <dbReference type="ARBA" id="ARBA00004651"/>
    </source>
</evidence>
<evidence type="ECO:0000256" key="4">
    <source>
        <dbReference type="ARBA" id="ARBA00022475"/>
    </source>
</evidence>
<dbReference type="PANTHER" id="PTHR42643:SF24">
    <property type="entry name" value="IONOTROPIC RECEPTOR 60A"/>
    <property type="match status" value="1"/>
</dbReference>
<evidence type="ECO:0000256" key="2">
    <source>
        <dbReference type="ARBA" id="ARBA00008685"/>
    </source>
</evidence>
<evidence type="ECO:0000313" key="17">
    <source>
        <dbReference type="Proteomes" id="UP001487740"/>
    </source>
</evidence>
<keyword evidence="12" id="KW-0407">Ion channel</keyword>
<accession>A0AAW0SPX7</accession>
<dbReference type="Gene3D" id="1.10.287.70">
    <property type="match status" value="1"/>
</dbReference>
<keyword evidence="5 13" id="KW-0812">Transmembrane</keyword>
<dbReference type="SUPFAM" id="SSF53850">
    <property type="entry name" value="Periplasmic binding protein-like II"/>
    <property type="match status" value="1"/>
</dbReference>
<dbReference type="Gene3D" id="3.40.190.10">
    <property type="entry name" value="Periplasmic binding protein-like II"/>
    <property type="match status" value="1"/>
</dbReference>
<dbReference type="GO" id="GO:0015276">
    <property type="term" value="F:ligand-gated monoatomic ion channel activity"/>
    <property type="evidence" value="ECO:0007669"/>
    <property type="project" value="InterPro"/>
</dbReference>
<evidence type="ECO:0000313" key="16">
    <source>
        <dbReference type="EMBL" id="KAK8377434.1"/>
    </source>
</evidence>
<evidence type="ECO:0000256" key="13">
    <source>
        <dbReference type="SAM" id="Phobius"/>
    </source>
</evidence>
<dbReference type="GO" id="GO:0005886">
    <property type="term" value="C:plasma membrane"/>
    <property type="evidence" value="ECO:0007669"/>
    <property type="project" value="UniProtKB-SubCell"/>
</dbReference>
<dbReference type="InterPro" id="IPR001320">
    <property type="entry name" value="Iontro_rcpt_C"/>
</dbReference>
<evidence type="ECO:0000256" key="11">
    <source>
        <dbReference type="ARBA" id="ARBA00023286"/>
    </source>
</evidence>
<feature type="domain" description="Ionotropic glutamate receptor L-glutamate and glycine-binding" evidence="15">
    <location>
        <begin position="346"/>
        <end position="441"/>
    </location>
</feature>
<evidence type="ECO:0000256" key="6">
    <source>
        <dbReference type="ARBA" id="ARBA00022989"/>
    </source>
</evidence>
<sequence length="772" mass="85236">MGRCSYNETDPAERLLFTWLWSGGVSFRSIAKQTRRSPTTVRSAMMSATAVLQFFLLNFALSAVRFQGGGVGQGFKTTCGWKNVVVQGTGQVVESYLAQCHVVLASPGPSSVLADLLRILRTSGTGVVVTVVEVHPHGDVMNDKTGDEENHHAKSVVSALHRGLHSSGNAACRVFIVDHTDGNASAAVWLLQQGELWRRPETRVLVLGDPSNVDVLLQHSALRNTQHALYITPARTTTHAHWVTGELPGLCGAVKMYRRCLQCGSGQPRLHLLHDWSPAGGLSANFTFFQDRVRLTGRTLRVVAKNYFPYFRYERVSDEPGTLVLPRDSLNARMIAAIATAYNFTAQVYAQTTNCKLSGVSPSHVAELTATLPRMYEVREPEDGEWGLPAGGGNWTGLIGTLQHEKADFSVDLTVTGQRAEAVDFSTIYIDEPGVILSSKPKPLPEYLSLVRPLEGEVWLSVVGGVILWSTSLWLMQKLGQKVMHGRRSASFASSVFYGWGLLLEDHPYDPPTNLTGQARLSIFQFKFQSGMIKLILVGFWLIVCFIVTTAYRSSLISHLVVQDLSDAIDDMNDLAERGNSEGWTWGVRRMTGSFKAYLSSSLDPAMLEVYQKMQTVDIREGLDKVVRGGFSYIFNYYYIKPVIETEYTDGRGYSPIYFGKTLYPLFSGNAWAFRPGAPFQDDLSKGIQNILEGGLVAFWMNDVIRGYVREEGKRAGKGGTGIQQLSFSTGEDEEAVLRLTHMQGTFYTLLLGHAAASLVHLAEHLLACRPL</sequence>
<keyword evidence="3" id="KW-0813">Transport</keyword>
<protein>
    <submittedName>
        <fullName evidence="16">Uncharacterized protein</fullName>
    </submittedName>
</protein>